<name>A0ABP8QUA4_9ACTN</name>
<dbReference type="Gene3D" id="1.25.10.10">
    <property type="entry name" value="Leucine-rich Repeat Variant"/>
    <property type="match status" value="1"/>
</dbReference>
<evidence type="ECO:0000313" key="2">
    <source>
        <dbReference type="Proteomes" id="UP001500503"/>
    </source>
</evidence>
<reference evidence="2" key="1">
    <citation type="journal article" date="2019" name="Int. J. Syst. Evol. Microbiol.">
        <title>The Global Catalogue of Microorganisms (GCM) 10K type strain sequencing project: providing services to taxonomists for standard genome sequencing and annotation.</title>
        <authorList>
            <consortium name="The Broad Institute Genomics Platform"/>
            <consortium name="The Broad Institute Genome Sequencing Center for Infectious Disease"/>
            <person name="Wu L."/>
            <person name="Ma J."/>
        </authorList>
    </citation>
    <scope>NUCLEOTIDE SEQUENCE [LARGE SCALE GENOMIC DNA]</scope>
    <source>
        <strain evidence="2">JCM 17933</strain>
    </source>
</reference>
<sequence length="348" mass="36596">MEPAAEDLLDRAVELARQARDADDYEAVWEILREFAADGPASLLAGTDLLASSDPVVRAVGCDLLGCASELHEAVRADAASALLRLAPPDTDGDLSWSIAHALGSTHDRRAVPLLVSLAAHPDPDVRLQAAQALPFMPPEEAVIGVLIRLTADQDPPVRNWATFGLGSQAEADAPAVREALWARVGDEEEDVHAEAVFGLARRRDPRATPLAIELLEAEQGIYSWGLEAVACLRDPALLPYLAGYDATSPAVAAALRECDPAARLQRDDFAAALLQAVYDRSPAADAAVFSTLLETGLTLRTTGAGGTGDWSVEALMERAGGDPRRAAGVVARECAGPSARAVRPPAG</sequence>
<dbReference type="RefSeq" id="WP_345471117.1">
    <property type="nucleotide sequence ID" value="NZ_BAABHF010000043.1"/>
</dbReference>
<proteinExistence type="predicted"/>
<organism evidence="1 2">
    <name type="scientific">Actinoallomurus oryzae</name>
    <dbReference type="NCBI Taxonomy" id="502180"/>
    <lineage>
        <taxon>Bacteria</taxon>
        <taxon>Bacillati</taxon>
        <taxon>Actinomycetota</taxon>
        <taxon>Actinomycetes</taxon>
        <taxon>Streptosporangiales</taxon>
        <taxon>Thermomonosporaceae</taxon>
        <taxon>Actinoallomurus</taxon>
    </lineage>
</organism>
<dbReference type="InterPro" id="IPR011989">
    <property type="entry name" value="ARM-like"/>
</dbReference>
<evidence type="ECO:0000313" key="1">
    <source>
        <dbReference type="EMBL" id="GAA4508973.1"/>
    </source>
</evidence>
<accession>A0ABP8QUA4</accession>
<dbReference type="InterPro" id="IPR016024">
    <property type="entry name" value="ARM-type_fold"/>
</dbReference>
<keyword evidence="2" id="KW-1185">Reference proteome</keyword>
<dbReference type="EMBL" id="BAABHF010000043">
    <property type="protein sequence ID" value="GAA4508973.1"/>
    <property type="molecule type" value="Genomic_DNA"/>
</dbReference>
<evidence type="ECO:0008006" key="3">
    <source>
        <dbReference type="Google" id="ProtNLM"/>
    </source>
</evidence>
<protein>
    <recommendedName>
        <fullName evidence="3">HEAT repeat domain-containing protein</fullName>
    </recommendedName>
</protein>
<dbReference type="SUPFAM" id="SSF48371">
    <property type="entry name" value="ARM repeat"/>
    <property type="match status" value="1"/>
</dbReference>
<dbReference type="Proteomes" id="UP001500503">
    <property type="component" value="Unassembled WGS sequence"/>
</dbReference>
<comment type="caution">
    <text evidence="1">The sequence shown here is derived from an EMBL/GenBank/DDBJ whole genome shotgun (WGS) entry which is preliminary data.</text>
</comment>
<gene>
    <name evidence="1" type="ORF">GCM10023191_069420</name>
</gene>
<dbReference type="Pfam" id="PF13646">
    <property type="entry name" value="HEAT_2"/>
    <property type="match status" value="1"/>
</dbReference>